<keyword evidence="3" id="KW-0964">Secreted</keyword>
<dbReference type="CDD" id="cd04278">
    <property type="entry name" value="ZnMc_MMP"/>
    <property type="match status" value="1"/>
</dbReference>
<evidence type="ECO:0000256" key="17">
    <source>
        <dbReference type="ARBA" id="ARBA00038924"/>
    </source>
</evidence>
<dbReference type="InterPro" id="IPR033739">
    <property type="entry name" value="M10A_MMP"/>
</dbReference>
<evidence type="ECO:0000256" key="19">
    <source>
        <dbReference type="PIRSR" id="PIRSR001191-2"/>
    </source>
</evidence>
<dbReference type="FunFam" id="3.40.390.10:FF:000007">
    <property type="entry name" value="Collagenase 3"/>
    <property type="match status" value="1"/>
</dbReference>
<dbReference type="PANTHER" id="PTHR10201:SF151">
    <property type="entry name" value="INTERSTITIAL COLLAGENASE"/>
    <property type="match status" value="1"/>
</dbReference>
<feature type="binding site" evidence="20">
    <location>
        <position position="154"/>
    </location>
    <ligand>
        <name>Ca(2+)</name>
        <dbReference type="ChEBI" id="CHEBI:29108"/>
        <label>1</label>
    </ligand>
</feature>
<dbReference type="SMART" id="SM00235">
    <property type="entry name" value="ZnMc"/>
    <property type="match status" value="1"/>
</dbReference>
<evidence type="ECO:0000256" key="10">
    <source>
        <dbReference type="ARBA" id="ARBA00022833"/>
    </source>
</evidence>
<evidence type="ECO:0000256" key="1">
    <source>
        <dbReference type="ARBA" id="ARBA00004498"/>
    </source>
</evidence>
<evidence type="ECO:0000256" key="9">
    <source>
        <dbReference type="ARBA" id="ARBA00022801"/>
    </source>
</evidence>
<feature type="binding site" evidence="20">
    <location>
        <position position="205"/>
    </location>
    <ligand>
        <name>Ca(2+)</name>
        <dbReference type="ChEBI" id="CHEBI:29108"/>
        <label>3</label>
    </ligand>
</feature>
<dbReference type="InterPro" id="IPR000585">
    <property type="entry name" value="Hemopexin-like_dom"/>
</dbReference>
<protein>
    <recommendedName>
        <fullName evidence="17">interstitial collagenase</fullName>
        <ecNumber evidence="17">3.4.24.7</ecNumber>
    </recommendedName>
</protein>
<dbReference type="InterPro" id="IPR018487">
    <property type="entry name" value="Hemopexin-like_repeat"/>
</dbReference>
<feature type="binding site" evidence="20">
    <location>
        <position position="231"/>
    </location>
    <ligand>
        <name>Ca(2+)</name>
        <dbReference type="ChEBI" id="CHEBI:29108"/>
        <label>1</label>
    </ligand>
</feature>
<name>A0A4W4FE79_ELEEL</name>
<evidence type="ECO:0000256" key="7">
    <source>
        <dbReference type="ARBA" id="ARBA00022729"/>
    </source>
</evidence>
<reference evidence="27" key="1">
    <citation type="journal article" date="2014" name="Science">
        <title>Nonhuman genetics. Genomic basis for the convergent evolution of electric organs.</title>
        <authorList>
            <person name="Gallant J.R."/>
            <person name="Traeger L.L."/>
            <person name="Volkening J.D."/>
            <person name="Moffett H."/>
            <person name="Chen P.H."/>
            <person name="Novina C.D."/>
            <person name="Phillips G.N.Jr."/>
            <person name="Anand R."/>
            <person name="Wells G.B."/>
            <person name="Pinch M."/>
            <person name="Guth R."/>
            <person name="Unguez G.A."/>
            <person name="Albert J.S."/>
            <person name="Zakon H.H."/>
            <person name="Samanta M.P."/>
            <person name="Sussman M.R."/>
        </authorList>
    </citation>
    <scope>NUCLEOTIDE SEQUENCE [LARGE SCALE GENOMIC DNA]</scope>
</reference>
<dbReference type="PRINTS" id="PR00138">
    <property type="entry name" value="MATRIXIN"/>
</dbReference>
<dbReference type="AlphaFoldDB" id="A0A4W4FE79"/>
<dbReference type="SMART" id="SM00120">
    <property type="entry name" value="HX"/>
    <property type="match status" value="4"/>
</dbReference>
<dbReference type="GO" id="GO:0031012">
    <property type="term" value="C:extracellular matrix"/>
    <property type="evidence" value="ECO:0007669"/>
    <property type="project" value="InterPro"/>
</dbReference>
<sequence length="499" mass="56404">MTQGVTQSFILSCIKASSKPHTALVSCKRRNMKHYYQLCVLIGLVFQVQPGPIPPPSGKQDEILAKAYLKTLYELKEDNKQSYGRRASEMSQKLTEMQEFFRLNVTGVLDSETLEVMKKPRCGVPDVSAYAVSPGQHKWSKNQLTYRIENYTPDMTAAEVDDSIHRALQVWARVTPLRFTRIHSGTADIMISFGVGDHGDGYPFDGPNGFLAHAFFPSPGIGGDAHFDDDETFTFTSTQGYNLFLVAAHEFGHSMGLEHSKDPGALMHPTYSYRNINTFTLPQDDVNGIQALYGPNPDDVDPVTHPVTPDACDPNLVLDAVTLLRGEMMFFKKNIFWRRNPMASETEQHLIKSFWPEAPDNIDAAYEDSSDDLVYLFKGQKVWAINGYDIAKGYPKSLRSFSLPPKEKKLTAALHNPDNGKTLFFVGKLYYSYDHRDKKMDNGYPKRVEEAFPGMTGKITAALYYQGFIYLFSGPRIFEFTSDGERMMRVMQNRDFLLC</sequence>
<evidence type="ECO:0000256" key="18">
    <source>
        <dbReference type="PIRSR" id="PIRSR001191-1"/>
    </source>
</evidence>
<dbReference type="InterPro" id="IPR036375">
    <property type="entry name" value="Hemopexin-like_dom_sf"/>
</dbReference>
<reference evidence="27" key="2">
    <citation type="journal article" date="2017" name="Sci. Adv.">
        <title>A tail of two voltages: Proteomic comparison of the three electric organs of the electric eel.</title>
        <authorList>
            <person name="Traeger L.L."/>
            <person name="Sabat G."/>
            <person name="Barrett-Wilt G.A."/>
            <person name="Wells G.B."/>
            <person name="Sussman M.R."/>
        </authorList>
    </citation>
    <scope>NUCLEOTIDE SEQUENCE [LARGE SCALE GENOMIC DNA]</scope>
</reference>
<comment type="cofactor">
    <cofactor evidence="20">
        <name>Ca(2+)</name>
        <dbReference type="ChEBI" id="CHEBI:29108"/>
    </cofactor>
    <text evidence="20">Can bind about 5 Ca(2+) ions per subunit.</text>
</comment>
<keyword evidence="27" id="KW-1185">Reference proteome</keyword>
<evidence type="ECO:0000256" key="13">
    <source>
        <dbReference type="ARBA" id="ARBA00023105"/>
    </source>
</evidence>
<dbReference type="Pfam" id="PF01471">
    <property type="entry name" value="PG_binding_1"/>
    <property type="match status" value="1"/>
</dbReference>
<dbReference type="EC" id="3.4.24.7" evidence="17"/>
<dbReference type="PANTHER" id="PTHR10201">
    <property type="entry name" value="MATRIX METALLOPROTEINASE"/>
    <property type="match status" value="1"/>
</dbReference>
<feature type="binding site" evidence="20">
    <location>
        <position position="206"/>
    </location>
    <ligand>
        <name>Ca(2+)</name>
        <dbReference type="ChEBI" id="CHEBI:29108"/>
        <label>3</label>
    </ligand>
</feature>
<evidence type="ECO:0000256" key="20">
    <source>
        <dbReference type="PIRSR" id="PIRSR621190-2"/>
    </source>
</evidence>
<keyword evidence="14" id="KW-0865">Zymogen</keyword>
<dbReference type="SUPFAM" id="SSF47090">
    <property type="entry name" value="PGBD-like"/>
    <property type="match status" value="1"/>
</dbReference>
<dbReference type="GO" id="GO:0004222">
    <property type="term" value="F:metalloendopeptidase activity"/>
    <property type="evidence" value="ECO:0007669"/>
    <property type="project" value="UniProtKB-EC"/>
</dbReference>
<dbReference type="PROSITE" id="PS51642">
    <property type="entry name" value="HEMOPEXIN_2"/>
    <property type="match status" value="3"/>
</dbReference>
<reference evidence="26" key="3">
    <citation type="submission" date="2020-05" db="EMBL/GenBank/DDBJ databases">
        <title>Electrophorus electricus (electric eel) genome, fEleEle1, primary haplotype.</title>
        <authorList>
            <person name="Myers G."/>
            <person name="Meyer A."/>
            <person name="Fedrigo O."/>
            <person name="Formenti G."/>
            <person name="Rhie A."/>
            <person name="Tracey A."/>
            <person name="Sims Y."/>
            <person name="Jarvis E.D."/>
        </authorList>
    </citation>
    <scope>NUCLEOTIDE SEQUENCE [LARGE SCALE GENOMIC DNA]</scope>
</reference>
<evidence type="ECO:0000256" key="14">
    <source>
        <dbReference type="ARBA" id="ARBA00023145"/>
    </source>
</evidence>
<comment type="similarity">
    <text evidence="2">Belongs to the peptidase M10A family.</text>
</comment>
<feature type="short sequence motif" description="Cysteine switch" evidence="23">
    <location>
        <begin position="120"/>
        <end position="127"/>
    </location>
</feature>
<feature type="binding site" evidence="20">
    <location>
        <position position="267"/>
    </location>
    <ligand>
        <name>Zn(2+)</name>
        <dbReference type="ChEBI" id="CHEBI:29105"/>
        <label>2</label>
        <note>catalytic</note>
    </ligand>
</feature>
<reference evidence="26" key="5">
    <citation type="submission" date="2025-09" db="UniProtKB">
        <authorList>
            <consortium name="Ensembl"/>
        </authorList>
    </citation>
    <scope>IDENTIFICATION</scope>
</reference>
<dbReference type="CDD" id="cd00094">
    <property type="entry name" value="HX"/>
    <property type="match status" value="1"/>
</dbReference>
<dbReference type="Pfam" id="PF00045">
    <property type="entry name" value="Hemopexin"/>
    <property type="match status" value="3"/>
</dbReference>
<feature type="disulfide bond" evidence="21">
    <location>
        <begin position="312"/>
        <end position="499"/>
    </location>
</feature>
<comment type="subcellular location">
    <subcellularLocation>
        <location evidence="1">Secreted</location>
        <location evidence="1">Extracellular space</location>
        <location evidence="1">Extracellular matrix</location>
    </subcellularLocation>
</comment>
<keyword evidence="15 21" id="KW-1015">Disulfide bond</keyword>
<evidence type="ECO:0000256" key="16">
    <source>
        <dbReference type="ARBA" id="ARBA00036005"/>
    </source>
</evidence>
<proteinExistence type="inferred from homology"/>
<dbReference type="OMA" id="SYLWHSS"/>
<keyword evidence="8" id="KW-0677">Repeat</keyword>
<feature type="binding site" evidence="20">
    <location>
        <position position="363"/>
    </location>
    <ligand>
        <name>Ca(2+)</name>
        <dbReference type="ChEBI" id="CHEBI:29108"/>
        <label>4</label>
    </ligand>
</feature>
<evidence type="ECO:0000256" key="5">
    <source>
        <dbReference type="ARBA" id="ARBA00022670"/>
    </source>
</evidence>
<keyword evidence="10 19" id="KW-0862">Zinc</keyword>
<feature type="repeat" description="Hemopexin" evidence="24">
    <location>
        <begin position="359"/>
        <end position="405"/>
    </location>
</feature>
<dbReference type="Pfam" id="PF00413">
    <property type="entry name" value="Peptidase_M10"/>
    <property type="match status" value="1"/>
</dbReference>
<dbReference type="PIRSF" id="PIRSF001191">
    <property type="entry name" value="Peptidase_M10A_matrix"/>
    <property type="match status" value="1"/>
</dbReference>
<feature type="binding site" evidence="20">
    <location>
        <position position="319"/>
    </location>
    <ligand>
        <name>Ca(2+)</name>
        <dbReference type="ChEBI" id="CHEBI:29108"/>
        <label>4</label>
    </ligand>
</feature>
<keyword evidence="11 20" id="KW-0106">Calcium</keyword>
<keyword evidence="9" id="KW-0378">Hydrolase</keyword>
<evidence type="ECO:0000256" key="21">
    <source>
        <dbReference type="PIRSR" id="PIRSR621190-3"/>
    </source>
</evidence>
<evidence type="ECO:0000259" key="25">
    <source>
        <dbReference type="SMART" id="SM00235"/>
    </source>
</evidence>
<evidence type="ECO:0000256" key="6">
    <source>
        <dbReference type="ARBA" id="ARBA00022723"/>
    </source>
</evidence>
<dbReference type="GeneTree" id="ENSGT00940000154907"/>
<feature type="binding site" evidence="19">
    <location>
        <position position="253"/>
    </location>
    <ligand>
        <name>Zn(2+)</name>
        <dbReference type="ChEBI" id="CHEBI:29105"/>
        <label>2</label>
        <note>catalytic</note>
    </ligand>
</feature>
<dbReference type="STRING" id="8005.ENSEEEP00000022412"/>
<feature type="binding site" evidence="20">
    <location>
        <position position="226"/>
    </location>
    <ligand>
        <name>Zn(2+)</name>
        <dbReference type="ChEBI" id="CHEBI:29105"/>
        <label>1</label>
    </ligand>
</feature>
<dbReference type="GO" id="GO:0008270">
    <property type="term" value="F:zinc ion binding"/>
    <property type="evidence" value="ECO:0007669"/>
    <property type="project" value="InterPro"/>
</dbReference>
<evidence type="ECO:0000256" key="8">
    <source>
        <dbReference type="ARBA" id="ARBA00022737"/>
    </source>
</evidence>
<comment type="cofactor">
    <cofactor evidence="20">
        <name>Zn(2+)</name>
        <dbReference type="ChEBI" id="CHEBI:29105"/>
    </cofactor>
    <text evidence="20">Binds 2 Zn(2+) ions per subunit.</text>
</comment>
<dbReference type="GO" id="GO:0006508">
    <property type="term" value="P:proteolysis"/>
    <property type="evidence" value="ECO:0007669"/>
    <property type="project" value="UniProtKB-KW"/>
</dbReference>
<evidence type="ECO:0000313" key="26">
    <source>
        <dbReference type="Ensembl" id="ENSEEEP00000022412.2"/>
    </source>
</evidence>
<evidence type="ECO:0000256" key="11">
    <source>
        <dbReference type="ARBA" id="ARBA00022837"/>
    </source>
</evidence>
<dbReference type="SUPFAM" id="SSF55486">
    <property type="entry name" value="Metalloproteases ('zincins'), catalytic domain"/>
    <property type="match status" value="1"/>
</dbReference>
<keyword evidence="4" id="KW-0272">Extracellular matrix</keyword>
<evidence type="ECO:0000256" key="15">
    <source>
        <dbReference type="ARBA" id="ARBA00023157"/>
    </source>
</evidence>
<dbReference type="PROSITE" id="PS00024">
    <property type="entry name" value="HEMOPEXIN"/>
    <property type="match status" value="1"/>
</dbReference>
<feature type="binding site" evidence="20">
    <location>
        <position position="365"/>
    </location>
    <ligand>
        <name>Ca(2+)</name>
        <dbReference type="ChEBI" id="CHEBI:29108"/>
        <label>5</label>
    </ligand>
</feature>
<dbReference type="InterPro" id="IPR006026">
    <property type="entry name" value="Peptidase_Metallo"/>
</dbReference>
<feature type="binding site" evidence="20">
    <location>
        <position position="224"/>
    </location>
    <ligand>
        <name>Ca(2+)</name>
        <dbReference type="ChEBI" id="CHEBI:29108"/>
        <label>2</label>
    </ligand>
</feature>
<dbReference type="GO" id="GO:0030574">
    <property type="term" value="P:collagen catabolic process"/>
    <property type="evidence" value="ECO:0007669"/>
    <property type="project" value="UniProtKB-KW"/>
</dbReference>
<feature type="binding site" evidence="20">
    <location>
        <position position="231"/>
    </location>
    <ligand>
        <name>Ca(2+)</name>
        <dbReference type="ChEBI" id="CHEBI:29108"/>
        <label>3</label>
    </ligand>
</feature>
<feature type="binding site" evidence="20">
    <location>
        <position position="198"/>
    </location>
    <ligand>
        <name>Zn(2+)</name>
        <dbReference type="ChEBI" id="CHEBI:29105"/>
        <label>1</label>
    </ligand>
</feature>
<dbReference type="PROSITE" id="PS00546">
    <property type="entry name" value="CYSTEINE_SWITCH"/>
    <property type="match status" value="1"/>
</dbReference>
<evidence type="ECO:0000256" key="24">
    <source>
        <dbReference type="PROSITE-ProRule" id="PRU01011"/>
    </source>
</evidence>
<dbReference type="Proteomes" id="UP000314983">
    <property type="component" value="Chromosome 17"/>
</dbReference>
<dbReference type="InterPro" id="IPR001818">
    <property type="entry name" value="Pept_M10_metallopeptidase"/>
</dbReference>
<evidence type="ECO:0000313" key="27">
    <source>
        <dbReference type="Proteomes" id="UP000314983"/>
    </source>
</evidence>
<dbReference type="Gene3D" id="3.40.390.10">
    <property type="entry name" value="Collagenase (Catalytic Domain)"/>
    <property type="match status" value="1"/>
</dbReference>
<evidence type="ECO:0000256" key="4">
    <source>
        <dbReference type="ARBA" id="ARBA00022530"/>
    </source>
</evidence>
<evidence type="ECO:0000256" key="3">
    <source>
        <dbReference type="ARBA" id="ARBA00022525"/>
    </source>
</evidence>
<dbReference type="GO" id="GO:0030198">
    <property type="term" value="P:extracellular matrix organization"/>
    <property type="evidence" value="ECO:0007669"/>
    <property type="project" value="TreeGrafter"/>
</dbReference>
<feature type="binding site" evidence="20">
    <location>
        <position position="229"/>
    </location>
    <ligand>
        <name>Ca(2+)</name>
        <dbReference type="ChEBI" id="CHEBI:29108"/>
        <label>1</label>
    </ligand>
</feature>
<evidence type="ECO:0000256" key="22">
    <source>
        <dbReference type="PIRSR" id="PIRSR621190-4"/>
    </source>
</evidence>
<feature type="repeat" description="Hemopexin" evidence="24">
    <location>
        <begin position="309"/>
        <end position="358"/>
    </location>
</feature>
<dbReference type="InterPro" id="IPR002477">
    <property type="entry name" value="Peptidoglycan-bd-like"/>
</dbReference>
<evidence type="ECO:0000256" key="2">
    <source>
        <dbReference type="ARBA" id="ARBA00010370"/>
    </source>
</evidence>
<dbReference type="InterPro" id="IPR036365">
    <property type="entry name" value="PGBD-like_sf"/>
</dbReference>
<feature type="binding site" evidence="20">
    <location>
        <position position="200"/>
    </location>
    <ligand>
        <name>Zn(2+)</name>
        <dbReference type="ChEBI" id="CHEBI:29105"/>
        <label>1</label>
    </ligand>
</feature>
<dbReference type="InterPro" id="IPR024079">
    <property type="entry name" value="MetalloPept_cat_dom_sf"/>
</dbReference>
<feature type="binding site" evidence="20">
    <location>
        <position position="228"/>
    </location>
    <ligand>
        <name>Ca(2+)</name>
        <dbReference type="ChEBI" id="CHEBI:29108"/>
        <label>3</label>
    </ligand>
</feature>
<keyword evidence="12" id="KW-0482">Metalloprotease</keyword>
<feature type="binding site" evidence="20">
    <location>
        <position position="413"/>
    </location>
    <ligand>
        <name>Ca(2+)</name>
        <dbReference type="ChEBI" id="CHEBI:29108"/>
        <label>5</label>
    </ligand>
</feature>
<reference evidence="26" key="4">
    <citation type="submission" date="2025-08" db="UniProtKB">
        <authorList>
            <consortium name="Ensembl"/>
        </authorList>
    </citation>
    <scope>IDENTIFICATION</scope>
</reference>
<organism evidence="26 27">
    <name type="scientific">Electrophorus electricus</name>
    <name type="common">Electric eel</name>
    <name type="synonym">Gymnotus electricus</name>
    <dbReference type="NCBI Taxonomy" id="8005"/>
    <lineage>
        <taxon>Eukaryota</taxon>
        <taxon>Metazoa</taxon>
        <taxon>Chordata</taxon>
        <taxon>Craniata</taxon>
        <taxon>Vertebrata</taxon>
        <taxon>Euteleostomi</taxon>
        <taxon>Actinopterygii</taxon>
        <taxon>Neopterygii</taxon>
        <taxon>Teleostei</taxon>
        <taxon>Ostariophysi</taxon>
        <taxon>Gymnotiformes</taxon>
        <taxon>Gymnotoidei</taxon>
        <taxon>Gymnotidae</taxon>
        <taxon>Electrophorus</taxon>
    </lineage>
</organism>
<feature type="binding site" evidence="19">
    <location>
        <position position="249"/>
    </location>
    <ligand>
        <name>Zn(2+)</name>
        <dbReference type="ChEBI" id="CHEBI:29105"/>
        <label>2</label>
        <note>catalytic</note>
    </ligand>
</feature>
<dbReference type="InterPro" id="IPR021190">
    <property type="entry name" value="Pept_M10A"/>
</dbReference>
<dbReference type="Gene3D" id="2.110.10.10">
    <property type="entry name" value="Hemopexin-like domain"/>
    <property type="match status" value="1"/>
</dbReference>
<accession>A0A4W4FE79</accession>
<feature type="repeat" description="Hemopexin" evidence="24">
    <location>
        <begin position="407"/>
        <end position="455"/>
    </location>
</feature>
<dbReference type="FunFam" id="2.110.10.10:FF:000002">
    <property type="entry name" value="Matrix metallopeptidase 3"/>
    <property type="match status" value="1"/>
</dbReference>
<evidence type="ECO:0000256" key="12">
    <source>
        <dbReference type="ARBA" id="ARBA00023049"/>
    </source>
</evidence>
<feature type="modified residue" description="Phosphotyrosine; by PKDCC" evidence="22">
    <location>
        <position position="394"/>
    </location>
</feature>
<feature type="binding site" evidence="20">
    <location>
        <position position="222"/>
    </location>
    <ligand>
        <name>Ca(2+)</name>
        <dbReference type="ChEBI" id="CHEBI:29108"/>
        <label>2</label>
    </ligand>
</feature>
<feature type="binding site" evidence="19">
    <location>
        <position position="259"/>
    </location>
    <ligand>
        <name>Zn(2+)</name>
        <dbReference type="ChEBI" id="CHEBI:29105"/>
        <label>2</label>
        <note>catalytic</note>
    </ligand>
</feature>
<feature type="domain" description="Peptidase metallopeptidase" evidence="25">
    <location>
        <begin position="135"/>
        <end position="295"/>
    </location>
</feature>
<dbReference type="InterPro" id="IPR021158">
    <property type="entry name" value="Pept_M10A_Zn_BS"/>
</dbReference>
<feature type="binding site" evidence="20">
    <location>
        <position position="188"/>
    </location>
    <ligand>
        <name>Ca(2+)</name>
        <dbReference type="ChEBI" id="CHEBI:29108"/>
        <label>2</label>
    </ligand>
</feature>
<keyword evidence="13" id="KW-0177">Collagen degradation</keyword>
<dbReference type="InterPro" id="IPR018486">
    <property type="entry name" value="Hemopexin_CS"/>
</dbReference>
<comment type="catalytic activity">
    <reaction evidence="16">
        <text>Cleavage of the triple helix of collagen at about three-quarters of the length of the molecule from the N-terminus, at 775-Gly-|-Ile-776 in the alpha1(I) chain. Cleaves synthetic substrates and alpha-macroglobulins at bonds where P1' is a hydrophobic residue.</text>
        <dbReference type="EC" id="3.4.24.7"/>
    </reaction>
</comment>
<feature type="active site" evidence="18">
    <location>
        <position position="250"/>
    </location>
</feature>
<feature type="binding site" evidence="20">
    <location>
        <position position="213"/>
    </location>
    <ligand>
        <name>Zn(2+)</name>
        <dbReference type="ChEBI" id="CHEBI:29105"/>
        <label>1</label>
    </ligand>
</feature>
<dbReference type="SUPFAM" id="SSF50923">
    <property type="entry name" value="Hemopexin-like domain"/>
    <property type="match status" value="1"/>
</dbReference>
<keyword evidence="6 19" id="KW-0479">Metal-binding</keyword>
<evidence type="ECO:0000256" key="23">
    <source>
        <dbReference type="PIRSR" id="PIRSR621190-5"/>
    </source>
</evidence>
<dbReference type="Ensembl" id="ENSEEET00000022662.2">
    <property type="protein sequence ID" value="ENSEEEP00000022412.2"/>
    <property type="gene ID" value="ENSEEEG00000010614.2"/>
</dbReference>
<feature type="binding site" description="in inhibited form" evidence="20">
    <location>
        <position position="122"/>
    </location>
    <ligand>
        <name>Zn(2+)</name>
        <dbReference type="ChEBI" id="CHEBI:29105"/>
        <label>2</label>
        <note>catalytic</note>
    </ligand>
</feature>
<keyword evidence="7" id="KW-0732">Signal</keyword>
<keyword evidence="5" id="KW-0645">Protease</keyword>
<gene>
    <name evidence="26" type="primary">LOC113580721</name>
</gene>